<evidence type="ECO:0000256" key="6">
    <source>
        <dbReference type="RuleBase" id="RU000397"/>
    </source>
</evidence>
<dbReference type="EMBL" id="MGJB01000001">
    <property type="protein sequence ID" value="OGM99297.1"/>
    <property type="molecule type" value="Genomic_DNA"/>
</dbReference>
<evidence type="ECO:0000256" key="5">
    <source>
        <dbReference type="PIRSR" id="PIRSR000149-4"/>
    </source>
</evidence>
<feature type="site" description="Activates thiol group during catalysis" evidence="5">
    <location>
        <position position="181"/>
    </location>
</feature>
<dbReference type="AlphaFoldDB" id="A0A1F8EFB4"/>
<evidence type="ECO:0000313" key="9">
    <source>
        <dbReference type="Proteomes" id="UP000176893"/>
    </source>
</evidence>
<dbReference type="GO" id="GO:0016620">
    <property type="term" value="F:oxidoreductase activity, acting on the aldehyde or oxo group of donors, NAD or NADP as acceptor"/>
    <property type="evidence" value="ECO:0007669"/>
    <property type="project" value="InterPro"/>
</dbReference>
<reference evidence="8 9" key="1">
    <citation type="journal article" date="2016" name="Nat. Commun.">
        <title>Thousands of microbial genomes shed light on interconnected biogeochemical processes in an aquifer system.</title>
        <authorList>
            <person name="Anantharaman K."/>
            <person name="Brown C.T."/>
            <person name="Hug L.A."/>
            <person name="Sharon I."/>
            <person name="Castelle C.J."/>
            <person name="Probst A.J."/>
            <person name="Thomas B.C."/>
            <person name="Singh A."/>
            <person name="Wilkins M.J."/>
            <person name="Karaoz U."/>
            <person name="Brodie E.L."/>
            <person name="Williams K.H."/>
            <person name="Hubbard S.S."/>
            <person name="Banfield J.F."/>
        </authorList>
    </citation>
    <scope>NUCLEOTIDE SEQUENCE [LARGE SCALE GENOMIC DNA]</scope>
</reference>
<feature type="binding site" evidence="4">
    <location>
        <position position="124"/>
    </location>
    <ligand>
        <name>NAD(+)</name>
        <dbReference type="ChEBI" id="CHEBI:57540"/>
    </ligand>
</feature>
<dbReference type="FunFam" id="3.40.50.720:FF:000001">
    <property type="entry name" value="Glyceraldehyde-3-phosphate dehydrogenase"/>
    <property type="match status" value="1"/>
</dbReference>
<feature type="active site" description="Nucleophile" evidence="2">
    <location>
        <position position="154"/>
    </location>
</feature>
<dbReference type="InterPro" id="IPR036291">
    <property type="entry name" value="NAD(P)-bd_dom_sf"/>
</dbReference>
<accession>A0A1F8EFB4</accession>
<feature type="domain" description="Glyceraldehyde 3-phosphate dehydrogenase NAD(P) binding" evidence="7">
    <location>
        <begin position="5"/>
        <end position="154"/>
    </location>
</feature>
<keyword evidence="4" id="KW-0547">Nucleotide-binding</keyword>
<dbReference type="STRING" id="1802661.A2649_04120"/>
<dbReference type="Pfam" id="PF00044">
    <property type="entry name" value="Gp_dh_N"/>
    <property type="match status" value="1"/>
</dbReference>
<feature type="binding site" evidence="3">
    <location>
        <begin position="153"/>
        <end position="155"/>
    </location>
    <ligand>
        <name>D-glyceraldehyde 3-phosphate</name>
        <dbReference type="ChEBI" id="CHEBI:59776"/>
    </ligand>
</feature>
<feature type="binding site" evidence="4">
    <location>
        <position position="36"/>
    </location>
    <ligand>
        <name>NAD(+)</name>
        <dbReference type="ChEBI" id="CHEBI:57540"/>
    </ligand>
</feature>
<feature type="binding site" evidence="3">
    <location>
        <position position="184"/>
    </location>
    <ligand>
        <name>D-glyceraldehyde 3-phosphate</name>
        <dbReference type="ChEBI" id="CHEBI:59776"/>
    </ligand>
</feature>
<sequence>MTKRTRIAINGFGRIGRTFFRVAHNSQDIEIVAINDLSPLSILFHALKRDSVYRRFPGSLLYNPDRNEIVCPDQQVKLFSERDPGKLPWRELGIDIVVDASGIFDTIAKLTPHLNAGAKRVVLTAPAKDDMPTATPNVGEENLLKGPITSNSSCTTNCANPVVTVLSRYRLITELLISTTHAYTASQSLVDGLGNEKDANRGRAAALNMIPSTTGAAREIGRFTPELSGGRSDGLSVRVPVPAGSLLDLTFLSPIEISRESINQVLMAAAKENEWEGILDVSTEPLVSGDIIGVSYGSTVDLSLTRTTGHLAKVMAWYDNEWGYCSMLLKHIQTVAKLL</sequence>
<evidence type="ECO:0000256" key="1">
    <source>
        <dbReference type="ARBA" id="ARBA00023002"/>
    </source>
</evidence>
<dbReference type="GO" id="GO:0051287">
    <property type="term" value="F:NAD binding"/>
    <property type="evidence" value="ECO:0007669"/>
    <property type="project" value="InterPro"/>
</dbReference>
<feature type="binding site" evidence="4">
    <location>
        <position position="320"/>
    </location>
    <ligand>
        <name>NAD(+)</name>
        <dbReference type="ChEBI" id="CHEBI:57540"/>
    </ligand>
</feature>
<dbReference type="InterPro" id="IPR020831">
    <property type="entry name" value="GlycerAld/Erythrose_P_DH"/>
</dbReference>
<evidence type="ECO:0000313" key="8">
    <source>
        <dbReference type="EMBL" id="OGM99297.1"/>
    </source>
</evidence>
<comment type="caution">
    <text evidence="8">The sequence shown here is derived from an EMBL/GenBank/DDBJ whole genome shotgun (WGS) entry which is preliminary data.</text>
</comment>
<dbReference type="SUPFAM" id="SSF51735">
    <property type="entry name" value="NAD(P)-binding Rossmann-fold domains"/>
    <property type="match status" value="1"/>
</dbReference>
<evidence type="ECO:0000256" key="3">
    <source>
        <dbReference type="PIRSR" id="PIRSR000149-2"/>
    </source>
</evidence>
<dbReference type="SUPFAM" id="SSF55347">
    <property type="entry name" value="Glyceraldehyde-3-phosphate dehydrogenase-like, C-terminal domain"/>
    <property type="match status" value="1"/>
</dbReference>
<gene>
    <name evidence="8" type="ORF">A2649_04120</name>
</gene>
<dbReference type="CDD" id="cd05214">
    <property type="entry name" value="GAPDH_I_N"/>
    <property type="match status" value="1"/>
</dbReference>
<dbReference type="PANTHER" id="PTHR43148">
    <property type="entry name" value="GLYCERALDEHYDE-3-PHOSPHATE DEHYDROGENASE 2"/>
    <property type="match status" value="1"/>
</dbReference>
<evidence type="ECO:0000256" key="2">
    <source>
        <dbReference type="PIRSR" id="PIRSR000149-1"/>
    </source>
</evidence>
<comment type="similarity">
    <text evidence="6">Belongs to the glyceraldehyde-3-phosphate dehydrogenase family.</text>
</comment>
<feature type="binding site" evidence="4">
    <location>
        <begin position="14"/>
        <end position="15"/>
    </location>
    <ligand>
        <name>NAD(+)</name>
        <dbReference type="ChEBI" id="CHEBI:57540"/>
    </ligand>
</feature>
<protein>
    <recommendedName>
        <fullName evidence="7">Glyceraldehyde 3-phosphate dehydrogenase NAD(P) binding domain-containing protein</fullName>
    </recommendedName>
</protein>
<dbReference type="Gene3D" id="3.40.50.720">
    <property type="entry name" value="NAD(P)-binding Rossmann-like Domain"/>
    <property type="match status" value="1"/>
</dbReference>
<dbReference type="Proteomes" id="UP000176893">
    <property type="component" value="Unassembled WGS sequence"/>
</dbReference>
<name>A0A1F8EFB4_9BACT</name>
<keyword evidence="1" id="KW-0560">Oxidoreductase</keyword>
<evidence type="ECO:0000256" key="4">
    <source>
        <dbReference type="PIRSR" id="PIRSR000149-3"/>
    </source>
</evidence>
<dbReference type="PIRSF" id="PIRSF000149">
    <property type="entry name" value="GAP_DH"/>
    <property type="match status" value="1"/>
</dbReference>
<dbReference type="PRINTS" id="PR00078">
    <property type="entry name" value="G3PDHDRGNASE"/>
</dbReference>
<feature type="binding site" evidence="3">
    <location>
        <begin position="214"/>
        <end position="215"/>
    </location>
    <ligand>
        <name>D-glyceraldehyde 3-phosphate</name>
        <dbReference type="ChEBI" id="CHEBI:59776"/>
    </ligand>
</feature>
<proteinExistence type="inferred from homology"/>
<organism evidence="8 9">
    <name type="scientific">Candidatus Yanofskybacteria bacterium RIFCSPHIGHO2_01_FULL_41_26</name>
    <dbReference type="NCBI Taxonomy" id="1802661"/>
    <lineage>
        <taxon>Bacteria</taxon>
        <taxon>Candidatus Yanofskyibacteriota</taxon>
    </lineage>
</organism>
<dbReference type="SMART" id="SM00846">
    <property type="entry name" value="Gp_dh_N"/>
    <property type="match status" value="1"/>
</dbReference>
<evidence type="ECO:0000259" key="7">
    <source>
        <dbReference type="SMART" id="SM00846"/>
    </source>
</evidence>
<dbReference type="InterPro" id="IPR020829">
    <property type="entry name" value="GlycerAld_3-P_DH_cat"/>
</dbReference>
<dbReference type="Gene3D" id="3.30.360.10">
    <property type="entry name" value="Dihydrodipicolinate Reductase, domain 2"/>
    <property type="match status" value="1"/>
</dbReference>
<dbReference type="Pfam" id="PF02800">
    <property type="entry name" value="Gp_dh_C"/>
    <property type="match status" value="1"/>
</dbReference>
<keyword evidence="4" id="KW-0520">NAD</keyword>
<feature type="binding site" evidence="3">
    <location>
        <position position="238"/>
    </location>
    <ligand>
        <name>D-glyceraldehyde 3-phosphate</name>
        <dbReference type="ChEBI" id="CHEBI:59776"/>
    </ligand>
</feature>
<dbReference type="InterPro" id="IPR020828">
    <property type="entry name" value="GlycerAld_3-P_DH_NAD(P)-bd"/>
</dbReference>
<feature type="binding site" evidence="4">
    <location>
        <position position="82"/>
    </location>
    <ligand>
        <name>NAD(+)</name>
        <dbReference type="ChEBI" id="CHEBI:57540"/>
    </ligand>
</feature>